<dbReference type="EMBL" id="BMOS01000070">
    <property type="protein sequence ID" value="GGN67657.1"/>
    <property type="molecule type" value="Genomic_DNA"/>
</dbReference>
<keyword evidence="2" id="KW-1185">Reference proteome</keyword>
<comment type="caution">
    <text evidence="1">The sequence shown here is derived from an EMBL/GenBank/DDBJ whole genome shotgun (WGS) entry which is preliminary data.</text>
</comment>
<evidence type="ECO:0008006" key="3">
    <source>
        <dbReference type="Google" id="ProtNLM"/>
    </source>
</evidence>
<reference evidence="1" key="2">
    <citation type="submission" date="2020-09" db="EMBL/GenBank/DDBJ databases">
        <authorList>
            <person name="Sun Q."/>
            <person name="Ohkuma M."/>
        </authorList>
    </citation>
    <scope>NUCLEOTIDE SEQUENCE</scope>
    <source>
        <strain evidence="1">JCM 17251</strain>
    </source>
</reference>
<gene>
    <name evidence="1" type="ORF">GCM10007971_38680</name>
</gene>
<organism evidence="1 2">
    <name type="scientific">Oceanobacillus indicireducens</name>
    <dbReference type="NCBI Taxonomy" id="1004261"/>
    <lineage>
        <taxon>Bacteria</taxon>
        <taxon>Bacillati</taxon>
        <taxon>Bacillota</taxon>
        <taxon>Bacilli</taxon>
        <taxon>Bacillales</taxon>
        <taxon>Bacillaceae</taxon>
        <taxon>Oceanobacillus</taxon>
    </lineage>
</organism>
<evidence type="ECO:0000313" key="1">
    <source>
        <dbReference type="EMBL" id="GGN67657.1"/>
    </source>
</evidence>
<dbReference type="InterPro" id="IPR010878">
    <property type="entry name" value="Gp111"/>
</dbReference>
<proteinExistence type="predicted"/>
<reference evidence="1" key="1">
    <citation type="journal article" date="2014" name="Int. J. Syst. Evol. Microbiol.">
        <title>Complete genome sequence of Corynebacterium casei LMG S-19264T (=DSM 44701T), isolated from a smear-ripened cheese.</title>
        <authorList>
            <consortium name="US DOE Joint Genome Institute (JGI-PGF)"/>
            <person name="Walter F."/>
            <person name="Albersmeier A."/>
            <person name="Kalinowski J."/>
            <person name="Ruckert C."/>
        </authorList>
    </citation>
    <scope>NUCLEOTIDE SEQUENCE</scope>
    <source>
        <strain evidence="1">JCM 17251</strain>
    </source>
</reference>
<name>A0A917Y4A8_9BACI</name>
<protein>
    <recommendedName>
        <fullName evidence="3">Phage protein</fullName>
    </recommendedName>
</protein>
<dbReference type="Pfam" id="PF07410">
    <property type="entry name" value="Phage_Gp111"/>
    <property type="match status" value="1"/>
</dbReference>
<dbReference type="Proteomes" id="UP000624041">
    <property type="component" value="Unassembled WGS sequence"/>
</dbReference>
<accession>A0A917Y4A8</accession>
<sequence length="134" mass="15629">MKNVMTKAWEIARNGQKKFGGKVKEYFAEALKMAWAIIKKGVKEVAEYPKVVIERAEEFLKSGDQPTKEFAMNKAIHEYDLFIKNYKKTYNFKAKKGQKTIPFEEFVNHLEKLTVDEYVKIMMAASNFAENYAK</sequence>
<dbReference type="AlphaFoldDB" id="A0A917Y4A8"/>
<evidence type="ECO:0000313" key="2">
    <source>
        <dbReference type="Proteomes" id="UP000624041"/>
    </source>
</evidence>